<dbReference type="PANTHER" id="PTHR42901:SF1">
    <property type="entry name" value="ALCOHOL DEHYDROGENASE"/>
    <property type="match status" value="1"/>
</dbReference>
<dbReference type="InterPro" id="IPR020904">
    <property type="entry name" value="Sc_DH/Rdtase_CS"/>
</dbReference>
<dbReference type="GO" id="GO:0016491">
    <property type="term" value="F:oxidoreductase activity"/>
    <property type="evidence" value="ECO:0007669"/>
    <property type="project" value="UniProtKB-KW"/>
</dbReference>
<dbReference type="EMBL" id="CP093313">
    <property type="protein sequence ID" value="UWZ85608.1"/>
    <property type="molecule type" value="Genomic_DNA"/>
</dbReference>
<dbReference type="PRINTS" id="PR00081">
    <property type="entry name" value="GDHRDH"/>
</dbReference>
<dbReference type="RefSeq" id="WP_260795182.1">
    <property type="nucleotide sequence ID" value="NZ_CP093313.1"/>
</dbReference>
<evidence type="ECO:0000313" key="4">
    <source>
        <dbReference type="Proteomes" id="UP001059380"/>
    </source>
</evidence>
<keyword evidence="4" id="KW-1185">Reference proteome</keyword>
<dbReference type="PANTHER" id="PTHR42901">
    <property type="entry name" value="ALCOHOL DEHYDROGENASE"/>
    <property type="match status" value="1"/>
</dbReference>
<sequence length="278" mass="29573">MPSSKAHNRDSSKTPLAIVTGASTGIGFHLARVFADNNFDVLITADEARVKDAAVEIEALGAKVYTVQADLSRPEEVERLWKEIEATGRPVDAIAINAGIGTSGDFATETDLDRELKIIDLNVRSTVHLAKLAARQMVSRGEGKILITASIAGTMPTPLMAVYGASKAFDLEFAQSLHHELKDKGVTVTALKPGATDTDFFKRADMEDTKVGSEGKSTNDPSAVAKQGFDALMRGDQEVFAEAWSTKISGTFGGMVPNTVKAAQHKKMAAHGTAKKSA</sequence>
<evidence type="ECO:0000256" key="1">
    <source>
        <dbReference type="ARBA" id="ARBA00006484"/>
    </source>
</evidence>
<dbReference type="CDD" id="cd05233">
    <property type="entry name" value="SDR_c"/>
    <property type="match status" value="1"/>
</dbReference>
<dbReference type="InterPro" id="IPR002347">
    <property type="entry name" value="SDR_fam"/>
</dbReference>
<dbReference type="PROSITE" id="PS00061">
    <property type="entry name" value="ADH_SHORT"/>
    <property type="match status" value="1"/>
</dbReference>
<dbReference type="Proteomes" id="UP001059380">
    <property type="component" value="Chromosome"/>
</dbReference>
<name>A0A9J7BSH3_9BACT</name>
<protein>
    <submittedName>
        <fullName evidence="3">SDR family NAD(P)-dependent oxidoreductase</fullName>
    </submittedName>
</protein>
<proteinExistence type="inferred from homology"/>
<evidence type="ECO:0000313" key="3">
    <source>
        <dbReference type="EMBL" id="UWZ85608.1"/>
    </source>
</evidence>
<comment type="similarity">
    <text evidence="1">Belongs to the short-chain dehydrogenases/reductases (SDR) family.</text>
</comment>
<dbReference type="AlphaFoldDB" id="A0A9J7BSH3"/>
<reference evidence="3" key="1">
    <citation type="submission" date="2021-04" db="EMBL/GenBank/DDBJ databases">
        <title>Phylogenetic analysis of Acidobacteriaceae.</title>
        <authorList>
            <person name="Qiu L."/>
            <person name="Zhang Q."/>
        </authorList>
    </citation>
    <scope>NUCLEOTIDE SEQUENCE</scope>
    <source>
        <strain evidence="3">DSM 25168</strain>
    </source>
</reference>
<dbReference type="PIRSF" id="PIRSF000126">
    <property type="entry name" value="11-beta-HSD1"/>
    <property type="match status" value="1"/>
</dbReference>
<evidence type="ECO:0000256" key="2">
    <source>
        <dbReference type="ARBA" id="ARBA00023002"/>
    </source>
</evidence>
<dbReference type="Pfam" id="PF00106">
    <property type="entry name" value="adh_short"/>
    <property type="match status" value="1"/>
</dbReference>
<accession>A0A9J7BSH3</accession>
<organism evidence="3 4">
    <name type="scientific">Occallatibacter riparius</name>
    <dbReference type="NCBI Taxonomy" id="1002689"/>
    <lineage>
        <taxon>Bacteria</taxon>
        <taxon>Pseudomonadati</taxon>
        <taxon>Acidobacteriota</taxon>
        <taxon>Terriglobia</taxon>
        <taxon>Terriglobales</taxon>
        <taxon>Acidobacteriaceae</taxon>
        <taxon>Occallatibacter</taxon>
    </lineage>
</organism>
<dbReference type="InterPro" id="IPR036291">
    <property type="entry name" value="NAD(P)-bd_dom_sf"/>
</dbReference>
<dbReference type="SUPFAM" id="SSF51735">
    <property type="entry name" value="NAD(P)-binding Rossmann-fold domains"/>
    <property type="match status" value="1"/>
</dbReference>
<dbReference type="KEGG" id="orp:MOP44_06605"/>
<dbReference type="Gene3D" id="3.40.50.720">
    <property type="entry name" value="NAD(P)-binding Rossmann-like Domain"/>
    <property type="match status" value="1"/>
</dbReference>
<gene>
    <name evidence="3" type="ORF">MOP44_06605</name>
</gene>
<keyword evidence="2" id="KW-0560">Oxidoreductase</keyword>